<feature type="domain" description="PAS fold-4" evidence="2">
    <location>
        <begin position="24"/>
        <end position="124"/>
    </location>
</feature>
<evidence type="ECO:0000259" key="2">
    <source>
        <dbReference type="Pfam" id="PF08448"/>
    </source>
</evidence>
<proteinExistence type="predicted"/>
<dbReference type="InterPro" id="IPR000014">
    <property type="entry name" value="PAS"/>
</dbReference>
<dbReference type="SUPFAM" id="SSF55785">
    <property type="entry name" value="PYP-like sensor domain (PAS domain)"/>
    <property type="match status" value="1"/>
</dbReference>
<dbReference type="Proteomes" id="UP001589733">
    <property type="component" value="Unassembled WGS sequence"/>
</dbReference>
<accession>A0ABV6AUW3</accession>
<name>A0ABV6AUW3_9DEIO</name>
<protein>
    <submittedName>
        <fullName evidence="3">PAS domain-containing protein</fullName>
    </submittedName>
</protein>
<organism evidence="3 4">
    <name type="scientific">Deinococcus oregonensis</name>
    <dbReference type="NCBI Taxonomy" id="1805970"/>
    <lineage>
        <taxon>Bacteria</taxon>
        <taxon>Thermotogati</taxon>
        <taxon>Deinococcota</taxon>
        <taxon>Deinococci</taxon>
        <taxon>Deinococcales</taxon>
        <taxon>Deinococcaceae</taxon>
        <taxon>Deinococcus</taxon>
    </lineage>
</organism>
<dbReference type="Gene3D" id="3.30.450.20">
    <property type="entry name" value="PAS domain"/>
    <property type="match status" value="1"/>
</dbReference>
<feature type="non-terminal residue" evidence="3">
    <location>
        <position position="153"/>
    </location>
</feature>
<dbReference type="EMBL" id="JBHLYR010000005">
    <property type="protein sequence ID" value="MFB9990500.1"/>
    <property type="molecule type" value="Genomic_DNA"/>
</dbReference>
<keyword evidence="4" id="KW-1185">Reference proteome</keyword>
<feature type="region of interest" description="Disordered" evidence="1">
    <location>
        <begin position="133"/>
        <end position="153"/>
    </location>
</feature>
<evidence type="ECO:0000313" key="3">
    <source>
        <dbReference type="EMBL" id="MFB9990500.1"/>
    </source>
</evidence>
<dbReference type="CDD" id="cd00130">
    <property type="entry name" value="PAS"/>
    <property type="match status" value="1"/>
</dbReference>
<evidence type="ECO:0000256" key="1">
    <source>
        <dbReference type="SAM" id="MobiDB-lite"/>
    </source>
</evidence>
<dbReference type="InterPro" id="IPR035965">
    <property type="entry name" value="PAS-like_dom_sf"/>
</dbReference>
<gene>
    <name evidence="3" type="ORF">ACFFLM_00660</name>
</gene>
<sequence length="153" mass="16461">MIELDQSAPPTHRPDLTLLYDAPVASLWLTLDGRIQHLNALAHALLNLPPTPQEGRRFVALFPPAVQAAFTTFLTQVAAGQTAQTLETQLARSDGTTLHLRIDGIAGKVAGQLTHVHLVLTDITPYKQAHQTGLTPFDRTTGQDTSPQSAGTL</sequence>
<dbReference type="RefSeq" id="WP_380004480.1">
    <property type="nucleotide sequence ID" value="NZ_JBHLYR010000005.1"/>
</dbReference>
<comment type="caution">
    <text evidence="3">The sequence shown here is derived from an EMBL/GenBank/DDBJ whole genome shotgun (WGS) entry which is preliminary data.</text>
</comment>
<reference evidence="3 4" key="1">
    <citation type="submission" date="2024-09" db="EMBL/GenBank/DDBJ databases">
        <authorList>
            <person name="Sun Q."/>
            <person name="Mori K."/>
        </authorList>
    </citation>
    <scope>NUCLEOTIDE SEQUENCE [LARGE SCALE GENOMIC DNA]</scope>
    <source>
        <strain evidence="3 4">JCM 13503</strain>
    </source>
</reference>
<dbReference type="Pfam" id="PF08448">
    <property type="entry name" value="PAS_4"/>
    <property type="match status" value="1"/>
</dbReference>
<dbReference type="InterPro" id="IPR013656">
    <property type="entry name" value="PAS_4"/>
</dbReference>
<evidence type="ECO:0000313" key="4">
    <source>
        <dbReference type="Proteomes" id="UP001589733"/>
    </source>
</evidence>